<dbReference type="EMBL" id="BTFZ01000011">
    <property type="protein sequence ID" value="GMM37106.1"/>
    <property type="molecule type" value="Genomic_DNA"/>
</dbReference>
<dbReference type="Proteomes" id="UP001360560">
    <property type="component" value="Unassembled WGS sequence"/>
</dbReference>
<dbReference type="AlphaFoldDB" id="A0AAV5QQT8"/>
<dbReference type="GeneID" id="90075081"/>
<dbReference type="RefSeq" id="XP_064854102.1">
    <property type="nucleotide sequence ID" value="XM_064998030.1"/>
</dbReference>
<accession>A0AAV5QQT8</accession>
<evidence type="ECO:0000313" key="1">
    <source>
        <dbReference type="EMBL" id="GMM37106.1"/>
    </source>
</evidence>
<evidence type="ECO:0008006" key="3">
    <source>
        <dbReference type="Google" id="ProtNLM"/>
    </source>
</evidence>
<reference evidence="1 2" key="1">
    <citation type="journal article" date="2023" name="Elife">
        <title>Identification of key yeast species and microbe-microbe interactions impacting larval growth of Drosophila in the wild.</title>
        <authorList>
            <person name="Mure A."/>
            <person name="Sugiura Y."/>
            <person name="Maeda R."/>
            <person name="Honda K."/>
            <person name="Sakurai N."/>
            <person name="Takahashi Y."/>
            <person name="Watada M."/>
            <person name="Katoh T."/>
            <person name="Gotoh A."/>
            <person name="Gotoh Y."/>
            <person name="Taniguchi I."/>
            <person name="Nakamura K."/>
            <person name="Hayashi T."/>
            <person name="Katayama T."/>
            <person name="Uemura T."/>
            <person name="Hattori Y."/>
        </authorList>
    </citation>
    <scope>NUCLEOTIDE SEQUENCE [LARGE SCALE GENOMIC DNA]</scope>
    <source>
        <strain evidence="1 2">SC-9</strain>
    </source>
</reference>
<sequence length="332" mass="38604">MFTPFFGPGWQSFKPINPNDMTPEEFVSFCEKNPNYRPMEQWGNLIFGKAMTEFLDKNSKKSDPKPKDKFILVKVDDPSLPEHGYYQFPFDEVCHWEPSAQGRGLQSALFEAYPEIVPTMFSSKNVEINLINQKSRVMPSHWNRSAKADMKVAISFKRTSLDYQRYIQFYRWYQSYITHIYKNQKKNIKRNIMVYSPNTAAFFEHNDILCDGRAYQLWNKFNGTSPALNFGMSASGNIAPNHYQVPGGIGKFGKKFQNNYVNVAEFWEEKNKMNKAFIDPFNNPRTSYHMNFPDNEDALIGIDGKNIKNNEAFMVTDPFGDGKKRVRFHSDA</sequence>
<comment type="caution">
    <text evidence="1">The sequence shown here is derived from an EMBL/GenBank/DDBJ whole genome shotgun (WGS) entry which is preliminary data.</text>
</comment>
<evidence type="ECO:0000313" key="2">
    <source>
        <dbReference type="Proteomes" id="UP001360560"/>
    </source>
</evidence>
<protein>
    <recommendedName>
        <fullName evidence="3">N-acetyltransferase domain-containing protein</fullName>
    </recommendedName>
</protein>
<proteinExistence type="predicted"/>
<keyword evidence="2" id="KW-1185">Reference proteome</keyword>
<organism evidence="1 2">
    <name type="scientific">Saccharomycopsis crataegensis</name>
    <dbReference type="NCBI Taxonomy" id="43959"/>
    <lineage>
        <taxon>Eukaryota</taxon>
        <taxon>Fungi</taxon>
        <taxon>Dikarya</taxon>
        <taxon>Ascomycota</taxon>
        <taxon>Saccharomycotina</taxon>
        <taxon>Saccharomycetes</taxon>
        <taxon>Saccharomycopsidaceae</taxon>
        <taxon>Saccharomycopsis</taxon>
    </lineage>
</organism>
<gene>
    <name evidence="1" type="ORF">DASC09_044310</name>
</gene>
<name>A0AAV5QQT8_9ASCO</name>